<dbReference type="GO" id="GO:0015074">
    <property type="term" value="P:DNA integration"/>
    <property type="evidence" value="ECO:0007669"/>
    <property type="project" value="UniProtKB-KW"/>
</dbReference>
<dbReference type="InterPro" id="IPR002104">
    <property type="entry name" value="Integrase_catalytic"/>
</dbReference>
<evidence type="ECO:0000256" key="1">
    <source>
        <dbReference type="ARBA" id="ARBA00004496"/>
    </source>
</evidence>
<dbReference type="InterPro" id="IPR050090">
    <property type="entry name" value="Tyrosine_recombinase_XerCD"/>
</dbReference>
<comment type="subcellular location">
    <subcellularLocation>
        <location evidence="1">Cytoplasm</location>
    </subcellularLocation>
</comment>
<evidence type="ECO:0000256" key="2">
    <source>
        <dbReference type="ARBA" id="ARBA00022908"/>
    </source>
</evidence>
<feature type="compositionally biased region" description="Basic and acidic residues" evidence="4">
    <location>
        <begin position="257"/>
        <end position="268"/>
    </location>
</feature>
<accession>A0A1J4Q5L1</accession>
<sequence>MAALAVVRDLREYRDPVSAEELERFETDVLAGFVLARASAGLTDGTIRGDVGHLEQVRTWFGRPLWDMEPADADAYFGRVLRGSPSGTRLARSQALSTYFLFVELRHKVEIHRMTGRVVECPIDEMNRPRGSKDAQLRIPPTAPEVGRLFTGWGGELATCRKFAPTARNYTAAKLMSQVGLRVSEACGLDLDDIKWHLGRFGKLHVRLGKGARGSGPRERMVPLINGADRTLRWFIEDVWGQFDDDHTRPGTPLFPSERKNTDGSSRRVGDDALRNGLAAAVVAHLPGWEEKLTPHVLRHFCASELYTGGLDLIAIQEVLGHSWIATTMRYVNPRELHQAGEELQVAWSMREVERVRRVYGLAA</sequence>
<keyword evidence="7" id="KW-1185">Reference proteome</keyword>
<proteinExistence type="predicted"/>
<keyword evidence="2" id="KW-0229">DNA integration</keyword>
<dbReference type="PANTHER" id="PTHR30349">
    <property type="entry name" value="PHAGE INTEGRASE-RELATED"/>
    <property type="match status" value="1"/>
</dbReference>
<dbReference type="Gene3D" id="1.10.443.10">
    <property type="entry name" value="Intergrase catalytic core"/>
    <property type="match status" value="1"/>
</dbReference>
<feature type="region of interest" description="Disordered" evidence="4">
    <location>
        <begin position="247"/>
        <end position="268"/>
    </location>
</feature>
<evidence type="ECO:0000313" key="7">
    <source>
        <dbReference type="Proteomes" id="UP000034838"/>
    </source>
</evidence>
<organism evidence="6 7">
    <name type="scientific">Streptomyces malaysiense</name>
    <dbReference type="NCBI Taxonomy" id="1428626"/>
    <lineage>
        <taxon>Bacteria</taxon>
        <taxon>Bacillati</taxon>
        <taxon>Actinomycetota</taxon>
        <taxon>Actinomycetes</taxon>
        <taxon>Kitasatosporales</taxon>
        <taxon>Streptomycetaceae</taxon>
        <taxon>Streptomyces</taxon>
    </lineage>
</organism>
<dbReference type="OrthoDB" id="3698359at2"/>
<evidence type="ECO:0000259" key="5">
    <source>
        <dbReference type="PROSITE" id="PS51898"/>
    </source>
</evidence>
<evidence type="ECO:0000256" key="4">
    <source>
        <dbReference type="SAM" id="MobiDB-lite"/>
    </source>
</evidence>
<dbReference type="CDD" id="cd00397">
    <property type="entry name" value="DNA_BRE_C"/>
    <property type="match status" value="1"/>
</dbReference>
<dbReference type="Proteomes" id="UP000034838">
    <property type="component" value="Unassembled WGS sequence"/>
</dbReference>
<dbReference type="InterPro" id="IPR013762">
    <property type="entry name" value="Integrase-like_cat_sf"/>
</dbReference>
<gene>
    <name evidence="6" type="ORF">VT52_006555</name>
</gene>
<dbReference type="AlphaFoldDB" id="A0A1J4Q5L1"/>
<feature type="domain" description="Tyr recombinase" evidence="5">
    <location>
        <begin position="136"/>
        <end position="344"/>
    </location>
</feature>
<dbReference type="RefSeq" id="WP_046425616.1">
    <property type="nucleotide sequence ID" value="NZ_LBDA02000012.1"/>
</dbReference>
<dbReference type="GO" id="GO:0005737">
    <property type="term" value="C:cytoplasm"/>
    <property type="evidence" value="ECO:0007669"/>
    <property type="project" value="UniProtKB-SubCell"/>
</dbReference>
<dbReference type="Pfam" id="PF00589">
    <property type="entry name" value="Phage_integrase"/>
    <property type="match status" value="1"/>
</dbReference>
<evidence type="ECO:0000256" key="3">
    <source>
        <dbReference type="ARBA" id="ARBA00023172"/>
    </source>
</evidence>
<comment type="caution">
    <text evidence="6">The sequence shown here is derived from an EMBL/GenBank/DDBJ whole genome shotgun (WGS) entry which is preliminary data.</text>
</comment>
<dbReference type="PROSITE" id="PS51898">
    <property type="entry name" value="TYR_RECOMBINASE"/>
    <property type="match status" value="1"/>
</dbReference>
<dbReference type="InterPro" id="IPR011010">
    <property type="entry name" value="DNA_brk_join_enz"/>
</dbReference>
<reference evidence="6" key="1">
    <citation type="submission" date="2016-10" db="EMBL/GenBank/DDBJ databases">
        <title>Genome sequence of Streptomyces malaysiense MUSC 136.</title>
        <authorList>
            <person name="Lee L.-H."/>
            <person name="Ser H.-L."/>
        </authorList>
    </citation>
    <scope>NUCLEOTIDE SEQUENCE [LARGE SCALE GENOMIC DNA]</scope>
    <source>
        <strain evidence="6">MUSC 136</strain>
    </source>
</reference>
<dbReference type="GO" id="GO:0003677">
    <property type="term" value="F:DNA binding"/>
    <property type="evidence" value="ECO:0007669"/>
    <property type="project" value="InterPro"/>
</dbReference>
<evidence type="ECO:0000313" key="6">
    <source>
        <dbReference type="EMBL" id="OIK28322.1"/>
    </source>
</evidence>
<dbReference type="SUPFAM" id="SSF56349">
    <property type="entry name" value="DNA breaking-rejoining enzymes"/>
    <property type="match status" value="1"/>
</dbReference>
<protein>
    <submittedName>
        <fullName evidence="6">Recombinase</fullName>
    </submittedName>
</protein>
<keyword evidence="3" id="KW-0233">DNA recombination</keyword>
<name>A0A1J4Q5L1_9ACTN</name>
<dbReference type="PANTHER" id="PTHR30349:SF77">
    <property type="entry name" value="TYROSINE RECOMBINASE XERC"/>
    <property type="match status" value="1"/>
</dbReference>
<dbReference type="GO" id="GO:0006310">
    <property type="term" value="P:DNA recombination"/>
    <property type="evidence" value="ECO:0007669"/>
    <property type="project" value="UniProtKB-KW"/>
</dbReference>
<dbReference type="EMBL" id="LBDA02000012">
    <property type="protein sequence ID" value="OIK28322.1"/>
    <property type="molecule type" value="Genomic_DNA"/>
</dbReference>